<evidence type="ECO:0000256" key="1">
    <source>
        <dbReference type="SAM" id="MobiDB-lite"/>
    </source>
</evidence>
<keyword evidence="4" id="KW-1185">Reference proteome</keyword>
<feature type="region of interest" description="Disordered" evidence="1">
    <location>
        <begin position="316"/>
        <end position="352"/>
    </location>
</feature>
<dbReference type="Proteomes" id="UP000186817">
    <property type="component" value="Unassembled WGS sequence"/>
</dbReference>
<evidence type="ECO:0000313" key="3">
    <source>
        <dbReference type="EMBL" id="OLQ15049.1"/>
    </source>
</evidence>
<protein>
    <submittedName>
        <fullName evidence="3">Uncharacterized protein</fullName>
    </submittedName>
</protein>
<accession>A0A1Q9F612</accession>
<keyword evidence="2" id="KW-0732">Signal</keyword>
<comment type="caution">
    <text evidence="3">The sequence shown here is derived from an EMBL/GenBank/DDBJ whole genome shotgun (WGS) entry which is preliminary data.</text>
</comment>
<feature type="chain" id="PRO_5012412593" evidence="2">
    <location>
        <begin position="20"/>
        <end position="352"/>
    </location>
</feature>
<evidence type="ECO:0000256" key="2">
    <source>
        <dbReference type="SAM" id="SignalP"/>
    </source>
</evidence>
<dbReference type="OrthoDB" id="10253636at2759"/>
<proteinExistence type="predicted"/>
<reference evidence="3 4" key="1">
    <citation type="submission" date="2016-02" db="EMBL/GenBank/DDBJ databases">
        <title>Genome analysis of coral dinoflagellate symbionts highlights evolutionary adaptations to a symbiotic lifestyle.</title>
        <authorList>
            <person name="Aranda M."/>
            <person name="Li Y."/>
            <person name="Liew Y.J."/>
            <person name="Baumgarten S."/>
            <person name="Simakov O."/>
            <person name="Wilson M."/>
            <person name="Piel J."/>
            <person name="Ashoor H."/>
            <person name="Bougouffa S."/>
            <person name="Bajic V.B."/>
            <person name="Ryu T."/>
            <person name="Ravasi T."/>
            <person name="Bayer T."/>
            <person name="Micklem G."/>
            <person name="Kim H."/>
            <person name="Bhak J."/>
            <person name="Lajeunesse T.C."/>
            <person name="Voolstra C.R."/>
        </authorList>
    </citation>
    <scope>NUCLEOTIDE SEQUENCE [LARGE SCALE GENOMIC DNA]</scope>
    <source>
        <strain evidence="3 4">CCMP2467</strain>
    </source>
</reference>
<sequence>MLCLYRTVLLALLALGVSGTTNRSARVPRVRTGPRTLDALANTINIDLDTHRVTGQRLLIVGVLKTLDHKTEGQISSALKLCTHFQHSHCGMMLMSSKVDKSSLTHIRQKIGHATLEVMGDVHVSGPRTAKLAGLRNAMLDAASKRPWDFLMVTDLDNTVIWDSQTYRGILNALDHQKLWDGVTFAATQYYDWWAARCSKNSPNCVAHRSCHEKADYPCIVEAMADSNPDHFYPVRSAFNGVALYKRDAIGKCRYSGKNTDKSAPGARQDCEHVTFHDCIAAKGKRIRISSGRLHVFWSNFRKKKHQHKKSTLTAAVAQEGRAQSEKGQKEMTDSATVPRKIGRARMTEKLN</sequence>
<dbReference type="AlphaFoldDB" id="A0A1Q9F612"/>
<gene>
    <name evidence="3" type="ORF">AK812_SmicGene656</name>
</gene>
<name>A0A1Q9F612_SYMMI</name>
<dbReference type="EMBL" id="LSRX01000007">
    <property type="protein sequence ID" value="OLQ15049.1"/>
    <property type="molecule type" value="Genomic_DNA"/>
</dbReference>
<organism evidence="3 4">
    <name type="scientific">Symbiodinium microadriaticum</name>
    <name type="common">Dinoflagellate</name>
    <name type="synonym">Zooxanthella microadriatica</name>
    <dbReference type="NCBI Taxonomy" id="2951"/>
    <lineage>
        <taxon>Eukaryota</taxon>
        <taxon>Sar</taxon>
        <taxon>Alveolata</taxon>
        <taxon>Dinophyceae</taxon>
        <taxon>Suessiales</taxon>
        <taxon>Symbiodiniaceae</taxon>
        <taxon>Symbiodinium</taxon>
    </lineage>
</organism>
<evidence type="ECO:0000313" key="4">
    <source>
        <dbReference type="Proteomes" id="UP000186817"/>
    </source>
</evidence>
<feature type="signal peptide" evidence="2">
    <location>
        <begin position="1"/>
        <end position="19"/>
    </location>
</feature>
<feature type="compositionally biased region" description="Basic and acidic residues" evidence="1">
    <location>
        <begin position="323"/>
        <end position="333"/>
    </location>
</feature>